<proteinExistence type="predicted"/>
<evidence type="ECO:0008006" key="4">
    <source>
        <dbReference type="Google" id="ProtNLM"/>
    </source>
</evidence>
<reference evidence="2 3" key="1">
    <citation type="journal article" date="2016" name="Biochim. Biophys. Acta">
        <title>Characterization of red-shifted phycobilisomes isolated from the chlorophyll f-containing cyanobacterium Halomicronema hongdechloris.</title>
        <authorList>
            <person name="Li Y."/>
            <person name="Lin Y."/>
            <person name="Garvey C.J."/>
            <person name="Birch D."/>
            <person name="Corkery R.W."/>
            <person name="Loughlin P.C."/>
            <person name="Scheer H."/>
            <person name="Willows R.D."/>
            <person name="Chen M."/>
        </authorList>
    </citation>
    <scope>NUCLEOTIDE SEQUENCE [LARGE SCALE GENOMIC DNA]</scope>
    <source>
        <strain evidence="2 3">C2206</strain>
    </source>
</reference>
<dbReference type="KEGG" id="hhg:XM38_035560"/>
<gene>
    <name evidence="2" type="ORF">XM38_035560</name>
</gene>
<dbReference type="Proteomes" id="UP000191901">
    <property type="component" value="Chromosome"/>
</dbReference>
<accession>A0A1V8NIF8</accession>
<evidence type="ECO:0000313" key="2">
    <source>
        <dbReference type="EMBL" id="ASC72598.1"/>
    </source>
</evidence>
<protein>
    <recommendedName>
        <fullName evidence="4">Addiction module component</fullName>
    </recommendedName>
</protein>
<name>A0A1V8NIF8_9CYAN</name>
<evidence type="ECO:0000256" key="1">
    <source>
        <dbReference type="SAM" id="MobiDB-lite"/>
    </source>
</evidence>
<dbReference type="EMBL" id="CP021983">
    <property type="protein sequence ID" value="ASC72598.1"/>
    <property type="molecule type" value="Genomic_DNA"/>
</dbReference>
<sequence>MKTIKDLTIDEFKLLIRETLAEVLQEILIDSDEGKSLKPEFKEELTKIRERRASGETTPLSSEEVIARLG</sequence>
<organism evidence="2 3">
    <name type="scientific">Halomicronema hongdechloris C2206</name>
    <dbReference type="NCBI Taxonomy" id="1641165"/>
    <lineage>
        <taxon>Bacteria</taxon>
        <taxon>Bacillati</taxon>
        <taxon>Cyanobacteriota</taxon>
        <taxon>Cyanophyceae</taxon>
        <taxon>Nodosilineales</taxon>
        <taxon>Nodosilineaceae</taxon>
        <taxon>Halomicronema</taxon>
    </lineage>
</organism>
<feature type="region of interest" description="Disordered" evidence="1">
    <location>
        <begin position="50"/>
        <end position="70"/>
    </location>
</feature>
<dbReference type="OrthoDB" id="428391at2"/>
<dbReference type="RefSeq" id="WP_080806597.1">
    <property type="nucleotide sequence ID" value="NZ_CP021983.2"/>
</dbReference>
<keyword evidence="3" id="KW-1185">Reference proteome</keyword>
<evidence type="ECO:0000313" key="3">
    <source>
        <dbReference type="Proteomes" id="UP000191901"/>
    </source>
</evidence>
<dbReference type="AlphaFoldDB" id="A0A1V8NIF8"/>